<dbReference type="PROSITE" id="PS50096">
    <property type="entry name" value="IQ"/>
    <property type="match status" value="2"/>
</dbReference>
<evidence type="ECO:0000256" key="1">
    <source>
        <dbReference type="ARBA" id="ARBA00004496"/>
    </source>
</evidence>
<dbReference type="InterPro" id="IPR051185">
    <property type="entry name" value="ASPM"/>
</dbReference>
<keyword evidence="5" id="KW-0175">Coiled coil</keyword>
<dbReference type="InterPro" id="IPR001715">
    <property type="entry name" value="CH_dom"/>
</dbReference>
<dbReference type="GO" id="GO:0000922">
    <property type="term" value="C:spindle pole"/>
    <property type="evidence" value="ECO:0007669"/>
    <property type="project" value="EnsemblMetazoa"/>
</dbReference>
<dbReference type="EMBL" id="WUAV01000001">
    <property type="protein sequence ID" value="KAF1769600.1"/>
    <property type="molecule type" value="Genomic_DNA"/>
</dbReference>
<evidence type="ECO:0000256" key="4">
    <source>
        <dbReference type="ARBA" id="ARBA00022860"/>
    </source>
</evidence>
<evidence type="ECO:0000256" key="3">
    <source>
        <dbReference type="ARBA" id="ARBA00022737"/>
    </source>
</evidence>
<sequence>MDSTLERNKAMKLRQMAERHEQLARAKAEKEMKKKKIDLGATEKAFLQTSPSAISMKTPLQTQQRSFTITAESSSSPILSFDEKADKQMIALATWTNTMIGMDNSEELDLGATTAEACRRIQKMLSKKADSSDIETPQQSARRRYHRIFEKNDSENIRKQCKKLLDDSGMENSIRDMLSKNCIAIREEHSVYNDLALQTTLLRTFLSFHPAWLKCALEAIFNAKIDAQPKYMIRALSQFLIERVFSNPAMLKNKKFAQGSGKPIITKAGREALHHHFLEVSMKLMFLIEAAYTHNVIPNLTRIFTKSSQFKSLDDMFSELTKELLTGSSLTFRKAFGKIGFIPSYKQSFIDNYDYQAKGKFEDFSDGLILAKLTETVGEMPHGKLLLKLRDPAGDRIRKVNNVKVVLQEMSALGISTEDVTANAIVGGKKEAILAILWAIVGVRVAKERKIRVTRSTDNAEGMTTPKKRRSAVHDDMSCEVLSACKAFGRDLDIEVLDLDTLTDGLLLDKIWTVYAPNGMSIQVYPGETLWEKIVSMAELELGIPRGLDQNVPLFVKMFLERTQMVRMYEKAAKIQKMWRCYIERKNTPKLYFIVKSLLNTELRHRSMSPASSIDNGTFTIPKTPGSSRILTEKLSSSQIPTTPRFSMNSTLNDATFTVSRDSIDTLSNTFKQPKTPLRGTFTRNTITAMHLNEVIEESEEDMENDETVVPSTLKKRVRVEGIQKVSIFEAEDSENHLTVQKSKTLVVSSEEVHIIKTINMNSENPVKIENIDNADQMLKDALEANLDDDESVLADNSTNCIPSVSELSPFFVNIPEDVSKSVSDGVEFASDSAERSSDYEKTQRSVSATEDCSQFLEKQEFLDEVQHPEADLTLDSSAAAIVTEGAPEASKEDVETSEIAKDVEETPEITPEELDTSQVVQESLPVTENITENVEAEEVVKNLEETPESDLQNVTPTHESSILAPESIRTPIPTPRSTLTMEHTQTVSSKSNSFIEYEMTEEQKKNEEEFRQYEENQKQYVLRNQLNLEINDERDSVNTPELKRILRETKELKKKQEKIKNKLGAIERRAMEAKENAFIDSSFMNTARLSSISGIEEESERSDAGHDDALIQDETDEVSRKMDSLEKSIDEIRARKSPESFELLAEIEDRRAQNGAAEALEKERTLQETAATTIQKMVRGFLARRRFCLEIENWREKMIRYNQILAEENEQFERDEAKDSSVENKLRNCTVYGLVNDNLHIVHLAATIIDRITDLVPSLLGKFVVDLNGVKIIYEILAVADQGLAYTSILHPLLRILKKSFVKVPEEVSNAKIRPILSKLSPRLVLLMCKHCMNTEFFDPIIITLISIARRFQTKKESALDPAYAIRQTMKKVTDQERQNYLITLANICEHHL</sequence>
<evidence type="ECO:0000313" key="7">
    <source>
        <dbReference type="EMBL" id="KAF1769600.1"/>
    </source>
</evidence>
<evidence type="ECO:0000256" key="5">
    <source>
        <dbReference type="SAM" id="Coils"/>
    </source>
</evidence>
<dbReference type="InterPro" id="IPR000048">
    <property type="entry name" value="IQ_motif_EF-hand-BS"/>
</dbReference>
<dbReference type="GO" id="GO:0019904">
    <property type="term" value="F:protein domain specific binding"/>
    <property type="evidence" value="ECO:0007669"/>
    <property type="project" value="EnsemblMetazoa"/>
</dbReference>
<accession>A0A6A5HMX4</accession>
<keyword evidence="3" id="KW-0677">Repeat</keyword>
<dbReference type="PANTHER" id="PTHR22706:SF1">
    <property type="entry name" value="ASSEMBLY FACTOR FOR SPINDLE MICROTUBULES"/>
    <property type="match status" value="1"/>
</dbReference>
<evidence type="ECO:0000256" key="2">
    <source>
        <dbReference type="ARBA" id="ARBA00022490"/>
    </source>
</evidence>
<evidence type="ECO:0000313" key="8">
    <source>
        <dbReference type="Proteomes" id="UP000483820"/>
    </source>
</evidence>
<dbReference type="GO" id="GO:0000212">
    <property type="term" value="P:meiotic spindle organization"/>
    <property type="evidence" value="ECO:0007669"/>
    <property type="project" value="EnsemblMetazoa"/>
</dbReference>
<feature type="coiled-coil region" evidence="5">
    <location>
        <begin position="13"/>
        <end position="45"/>
    </location>
</feature>
<name>A0A6A5HMX4_CAERE</name>
<proteinExistence type="predicted"/>
<feature type="domain" description="Calponin-homology (CH)" evidence="6">
    <location>
        <begin position="361"/>
        <end position="442"/>
    </location>
</feature>
<feature type="coiled-coil region" evidence="5">
    <location>
        <begin position="1000"/>
        <end position="1077"/>
    </location>
</feature>
<keyword evidence="4" id="KW-0112">Calmodulin-binding</keyword>
<dbReference type="GO" id="GO:0005516">
    <property type="term" value="F:calmodulin binding"/>
    <property type="evidence" value="ECO:0007669"/>
    <property type="project" value="UniProtKB-KW"/>
</dbReference>
<dbReference type="InterPro" id="IPR036872">
    <property type="entry name" value="CH_dom_sf"/>
</dbReference>
<keyword evidence="2" id="KW-0963">Cytoplasm</keyword>
<organism evidence="7 8">
    <name type="scientific">Caenorhabditis remanei</name>
    <name type="common">Caenorhabditis vulgaris</name>
    <dbReference type="NCBI Taxonomy" id="31234"/>
    <lineage>
        <taxon>Eukaryota</taxon>
        <taxon>Metazoa</taxon>
        <taxon>Ecdysozoa</taxon>
        <taxon>Nematoda</taxon>
        <taxon>Chromadorea</taxon>
        <taxon>Rhabditida</taxon>
        <taxon>Rhabditina</taxon>
        <taxon>Rhabditomorpha</taxon>
        <taxon>Rhabditoidea</taxon>
        <taxon>Rhabditidae</taxon>
        <taxon>Peloderinae</taxon>
        <taxon>Caenorhabditis</taxon>
    </lineage>
</organism>
<dbReference type="SMART" id="SM00015">
    <property type="entry name" value="IQ"/>
    <property type="match status" value="2"/>
</dbReference>
<protein>
    <recommendedName>
        <fullName evidence="6">Calponin-homology (CH) domain-containing protein</fullName>
    </recommendedName>
</protein>
<dbReference type="KEGG" id="crq:GCK72_001417"/>
<dbReference type="GO" id="GO:0032880">
    <property type="term" value="P:regulation of protein localization"/>
    <property type="evidence" value="ECO:0007669"/>
    <property type="project" value="EnsemblMetazoa"/>
</dbReference>
<dbReference type="GO" id="GO:0051296">
    <property type="term" value="P:establishment of meiotic spindle orientation"/>
    <property type="evidence" value="ECO:0007669"/>
    <property type="project" value="EnsemblMetazoa"/>
</dbReference>
<dbReference type="CDD" id="cd23767">
    <property type="entry name" value="IQCD"/>
    <property type="match status" value="1"/>
</dbReference>
<comment type="subcellular location">
    <subcellularLocation>
        <location evidence="1">Cytoplasm</location>
    </subcellularLocation>
</comment>
<dbReference type="SUPFAM" id="SSF47576">
    <property type="entry name" value="Calponin-homology domain, CH-domain"/>
    <property type="match status" value="1"/>
</dbReference>
<dbReference type="Gene3D" id="1.10.418.10">
    <property type="entry name" value="Calponin-like domain"/>
    <property type="match status" value="1"/>
</dbReference>
<evidence type="ECO:0000259" key="6">
    <source>
        <dbReference type="Pfam" id="PF00307"/>
    </source>
</evidence>
<dbReference type="Pfam" id="PF00612">
    <property type="entry name" value="IQ"/>
    <property type="match status" value="2"/>
</dbReference>
<gene>
    <name evidence="7" type="ORF">GCK72_001417</name>
</gene>
<dbReference type="GeneID" id="9802926"/>
<dbReference type="Pfam" id="PF00307">
    <property type="entry name" value="CH"/>
    <property type="match status" value="1"/>
</dbReference>
<reference evidence="7 8" key="1">
    <citation type="submission" date="2019-12" db="EMBL/GenBank/DDBJ databases">
        <title>Chromosome-level assembly of the Caenorhabditis remanei genome.</title>
        <authorList>
            <person name="Teterina A.A."/>
            <person name="Willis J.H."/>
            <person name="Phillips P.C."/>
        </authorList>
    </citation>
    <scope>NUCLEOTIDE SEQUENCE [LARGE SCALE GENOMIC DNA]</scope>
    <source>
        <strain evidence="7 8">PX506</strain>
        <tissue evidence="7">Whole organism</tissue>
    </source>
</reference>
<comment type="caution">
    <text evidence="7">The sequence shown here is derived from an EMBL/GenBank/DDBJ whole genome shotgun (WGS) entry which is preliminary data.</text>
</comment>
<dbReference type="GO" id="GO:0005737">
    <property type="term" value="C:cytoplasm"/>
    <property type="evidence" value="ECO:0007669"/>
    <property type="project" value="UniProtKB-SubCell"/>
</dbReference>
<dbReference type="GO" id="GO:0000278">
    <property type="term" value="P:mitotic cell cycle"/>
    <property type="evidence" value="ECO:0007669"/>
    <property type="project" value="TreeGrafter"/>
</dbReference>
<dbReference type="GO" id="GO:0051233">
    <property type="term" value="C:spindle midzone"/>
    <property type="evidence" value="ECO:0007669"/>
    <property type="project" value="EnsemblMetazoa"/>
</dbReference>
<dbReference type="PANTHER" id="PTHR22706">
    <property type="entry name" value="ASSEMBLY FACTOR FOR SPINDLE MICROTUBULES"/>
    <property type="match status" value="1"/>
</dbReference>
<dbReference type="RefSeq" id="XP_003105127.2">
    <property type="nucleotide sequence ID" value="XM_003105079.2"/>
</dbReference>
<dbReference type="Proteomes" id="UP000483820">
    <property type="component" value="Chromosome I"/>
</dbReference>
<dbReference type="CTD" id="9802926"/>